<protein>
    <submittedName>
        <fullName evidence="1">Uncharacterized protein</fullName>
    </submittedName>
</protein>
<evidence type="ECO:0000313" key="2">
    <source>
        <dbReference type="Proteomes" id="UP001219525"/>
    </source>
</evidence>
<organism evidence="1 2">
    <name type="scientific">Mycena pura</name>
    <dbReference type="NCBI Taxonomy" id="153505"/>
    <lineage>
        <taxon>Eukaryota</taxon>
        <taxon>Fungi</taxon>
        <taxon>Dikarya</taxon>
        <taxon>Basidiomycota</taxon>
        <taxon>Agaricomycotina</taxon>
        <taxon>Agaricomycetes</taxon>
        <taxon>Agaricomycetidae</taxon>
        <taxon>Agaricales</taxon>
        <taxon>Marasmiineae</taxon>
        <taxon>Mycenaceae</taxon>
        <taxon>Mycena</taxon>
    </lineage>
</organism>
<evidence type="ECO:0000313" key="1">
    <source>
        <dbReference type="EMBL" id="KAJ7215912.1"/>
    </source>
</evidence>
<keyword evidence="2" id="KW-1185">Reference proteome</keyword>
<sequence length="215" mass="24960">MGSKLPNHIFNQYLNPVYEEGGLRIYCYLCFARPSLFVWYELERFRLACRKWCDLCWAKPENARRDDDTYSVRRFSASAWECGGPGDEQPPCTREREWNRDGCEHKKPAPCGIQYLCRAVIKPDFRPSTAPTRTLRKEGCSQGEQNYVFAEEKARGCHVAVPLVKELSLWPSIVTVRMHEARLSTENPMCALGKRTKWLETRIADINVENCYVIQ</sequence>
<name>A0AAD6YJM0_9AGAR</name>
<dbReference type="EMBL" id="JARJCW010000016">
    <property type="protein sequence ID" value="KAJ7215912.1"/>
    <property type="molecule type" value="Genomic_DNA"/>
</dbReference>
<comment type="caution">
    <text evidence="1">The sequence shown here is derived from an EMBL/GenBank/DDBJ whole genome shotgun (WGS) entry which is preliminary data.</text>
</comment>
<dbReference type="AlphaFoldDB" id="A0AAD6YJM0"/>
<reference evidence="1" key="1">
    <citation type="submission" date="2023-03" db="EMBL/GenBank/DDBJ databases">
        <title>Massive genome expansion in bonnet fungi (Mycena s.s.) driven by repeated elements and novel gene families across ecological guilds.</title>
        <authorList>
            <consortium name="Lawrence Berkeley National Laboratory"/>
            <person name="Harder C.B."/>
            <person name="Miyauchi S."/>
            <person name="Viragh M."/>
            <person name="Kuo A."/>
            <person name="Thoen E."/>
            <person name="Andreopoulos B."/>
            <person name="Lu D."/>
            <person name="Skrede I."/>
            <person name="Drula E."/>
            <person name="Henrissat B."/>
            <person name="Morin E."/>
            <person name="Kohler A."/>
            <person name="Barry K."/>
            <person name="LaButti K."/>
            <person name="Morin E."/>
            <person name="Salamov A."/>
            <person name="Lipzen A."/>
            <person name="Mereny Z."/>
            <person name="Hegedus B."/>
            <person name="Baldrian P."/>
            <person name="Stursova M."/>
            <person name="Weitz H."/>
            <person name="Taylor A."/>
            <person name="Grigoriev I.V."/>
            <person name="Nagy L.G."/>
            <person name="Martin F."/>
            <person name="Kauserud H."/>
        </authorList>
    </citation>
    <scope>NUCLEOTIDE SEQUENCE</scope>
    <source>
        <strain evidence="1">9144</strain>
    </source>
</reference>
<proteinExistence type="predicted"/>
<accession>A0AAD6YJM0</accession>
<dbReference type="Proteomes" id="UP001219525">
    <property type="component" value="Unassembled WGS sequence"/>
</dbReference>
<gene>
    <name evidence="1" type="ORF">GGX14DRAFT_391586</name>
</gene>